<sequence length="66" mass="6800">MSDSGDTPANIDETSVEKTAALAQLRIAPEYLPGVVANLQGIAAVAAIVNATPLAKDDELGPIWKP</sequence>
<reference evidence="1 2" key="1">
    <citation type="journal article" date="2016" name="Nat. Commun.">
        <title>Thousands of microbial genomes shed light on interconnected biogeochemical processes in an aquifer system.</title>
        <authorList>
            <person name="Anantharaman K."/>
            <person name="Brown C.T."/>
            <person name="Hug L.A."/>
            <person name="Sharon I."/>
            <person name="Castelle C.J."/>
            <person name="Probst A.J."/>
            <person name="Thomas B.C."/>
            <person name="Singh A."/>
            <person name="Wilkins M.J."/>
            <person name="Karaoz U."/>
            <person name="Brodie E.L."/>
            <person name="Williams K.H."/>
            <person name="Hubbard S.S."/>
            <person name="Banfield J.F."/>
        </authorList>
    </citation>
    <scope>NUCLEOTIDE SEQUENCE [LARGE SCALE GENOMIC DNA]</scope>
</reference>
<evidence type="ECO:0000313" key="2">
    <source>
        <dbReference type="Proteomes" id="UP000179076"/>
    </source>
</evidence>
<dbReference type="Proteomes" id="UP000179076">
    <property type="component" value="Unassembled WGS sequence"/>
</dbReference>
<protein>
    <recommendedName>
        <fullName evidence="3">DUF4089 domain-containing protein</fullName>
    </recommendedName>
</protein>
<dbReference type="InterPro" id="IPR025148">
    <property type="entry name" value="AtzG-like"/>
</dbReference>
<evidence type="ECO:0000313" key="1">
    <source>
        <dbReference type="EMBL" id="OGI61958.1"/>
    </source>
</evidence>
<organism evidence="1 2">
    <name type="scientific">Candidatus Muproteobacteria bacterium RBG_16_60_9</name>
    <dbReference type="NCBI Taxonomy" id="1817755"/>
    <lineage>
        <taxon>Bacteria</taxon>
        <taxon>Pseudomonadati</taxon>
        <taxon>Pseudomonadota</taxon>
        <taxon>Candidatus Muproteobacteria</taxon>
    </lineage>
</organism>
<dbReference type="AlphaFoldDB" id="A0A1F6UX89"/>
<comment type="caution">
    <text evidence="1">The sequence shown here is derived from an EMBL/GenBank/DDBJ whole genome shotgun (WGS) entry which is preliminary data.</text>
</comment>
<accession>A0A1F6UX89</accession>
<dbReference type="EMBL" id="MFSP01000185">
    <property type="protein sequence ID" value="OGI61958.1"/>
    <property type="molecule type" value="Genomic_DNA"/>
</dbReference>
<name>A0A1F6UX89_9PROT</name>
<evidence type="ECO:0008006" key="3">
    <source>
        <dbReference type="Google" id="ProtNLM"/>
    </source>
</evidence>
<dbReference type="Pfam" id="PF13318">
    <property type="entry name" value="AtzG-like"/>
    <property type="match status" value="1"/>
</dbReference>
<gene>
    <name evidence="1" type="ORF">A2W18_01015</name>
</gene>
<proteinExistence type="predicted"/>